<proteinExistence type="predicted"/>
<keyword evidence="2" id="KW-0732">Signal</keyword>
<dbReference type="InterPro" id="IPR054365">
    <property type="entry name" value="Lreu_0056-like"/>
</dbReference>
<reference evidence="4" key="1">
    <citation type="journal article" date="2021" name="PeerJ">
        <title>Extensive microbial diversity within the chicken gut microbiome revealed by metagenomics and culture.</title>
        <authorList>
            <person name="Gilroy R."/>
            <person name="Ravi A."/>
            <person name="Getino M."/>
            <person name="Pursley I."/>
            <person name="Horton D.L."/>
            <person name="Alikhan N.F."/>
            <person name="Baker D."/>
            <person name="Gharbi K."/>
            <person name="Hall N."/>
            <person name="Watson M."/>
            <person name="Adriaenssens E.M."/>
            <person name="Foster-Nyarko E."/>
            <person name="Jarju S."/>
            <person name="Secka A."/>
            <person name="Antonio M."/>
            <person name="Oren A."/>
            <person name="Chaudhuri R.R."/>
            <person name="La Ragione R."/>
            <person name="Hildebrand F."/>
            <person name="Pallen M.J."/>
        </authorList>
    </citation>
    <scope>NUCLEOTIDE SEQUENCE</scope>
    <source>
        <strain evidence="4">876</strain>
    </source>
</reference>
<feature type="compositionally biased region" description="Low complexity" evidence="1">
    <location>
        <begin position="25"/>
        <end position="57"/>
    </location>
</feature>
<feature type="signal peptide" evidence="2">
    <location>
        <begin position="1"/>
        <end position="20"/>
    </location>
</feature>
<protein>
    <recommendedName>
        <fullName evidence="3">Lreu-0056-like domain-containing protein</fullName>
    </recommendedName>
</protein>
<dbReference type="EMBL" id="JAHLFK010000006">
    <property type="protein sequence ID" value="MBU3829483.1"/>
    <property type="molecule type" value="Genomic_DNA"/>
</dbReference>
<feature type="chain" id="PRO_5038985146" description="Lreu-0056-like domain-containing protein" evidence="2">
    <location>
        <begin position="21"/>
        <end position="188"/>
    </location>
</feature>
<feature type="domain" description="Lreu-0056-like" evidence="3">
    <location>
        <begin position="76"/>
        <end position="182"/>
    </location>
</feature>
<feature type="region of interest" description="Disordered" evidence="1">
    <location>
        <begin position="24"/>
        <end position="73"/>
    </location>
</feature>
<accession>A0A9E2KUS7</accession>
<dbReference type="Pfam" id="PF22125">
    <property type="entry name" value="Lreu_0056_like"/>
    <property type="match status" value="1"/>
</dbReference>
<dbReference type="CDD" id="cd15778">
    <property type="entry name" value="Lreu_0056_like"/>
    <property type="match status" value="1"/>
</dbReference>
<evidence type="ECO:0000256" key="1">
    <source>
        <dbReference type="SAM" id="MobiDB-lite"/>
    </source>
</evidence>
<evidence type="ECO:0000259" key="3">
    <source>
        <dbReference type="Pfam" id="PF22125"/>
    </source>
</evidence>
<dbReference type="Gene3D" id="3.30.1460.60">
    <property type="match status" value="1"/>
</dbReference>
<sequence length="188" mass="19950">MKVNKVYVGLACLVASGLLAGCGTNHSSSNGNSSKQEVSQSSKKSSSTSKKANTSKSSNDESHSASSSSSIDTNVTDQQIGVMAYMHFMPQSVSAISDGDMFYNPGDDGYMALSTHGDGSATLQFKRDGDQVSVKYMDTNSGTTVADSPTVTKSISLKELENNYYSSSTQKDQVNQYVSKLKDGTQDN</sequence>
<dbReference type="Proteomes" id="UP000824180">
    <property type="component" value="Unassembled WGS sequence"/>
</dbReference>
<comment type="caution">
    <text evidence="4">The sequence shown here is derived from an EMBL/GenBank/DDBJ whole genome shotgun (WGS) entry which is preliminary data.</text>
</comment>
<reference evidence="4" key="2">
    <citation type="submission" date="2021-04" db="EMBL/GenBank/DDBJ databases">
        <authorList>
            <person name="Gilroy R."/>
        </authorList>
    </citation>
    <scope>NUCLEOTIDE SEQUENCE</scope>
    <source>
        <strain evidence="4">876</strain>
    </source>
</reference>
<organism evidence="4 5">
    <name type="scientific">Candidatus Limosilactobacillus merdavium</name>
    <dbReference type="NCBI Taxonomy" id="2838651"/>
    <lineage>
        <taxon>Bacteria</taxon>
        <taxon>Bacillati</taxon>
        <taxon>Bacillota</taxon>
        <taxon>Bacilli</taxon>
        <taxon>Lactobacillales</taxon>
        <taxon>Lactobacillaceae</taxon>
        <taxon>Limosilactobacillus</taxon>
    </lineage>
</organism>
<evidence type="ECO:0000313" key="4">
    <source>
        <dbReference type="EMBL" id="MBU3829483.1"/>
    </source>
</evidence>
<gene>
    <name evidence="4" type="ORF">H9843_01045</name>
</gene>
<dbReference type="AlphaFoldDB" id="A0A9E2KUS7"/>
<evidence type="ECO:0000313" key="5">
    <source>
        <dbReference type="Proteomes" id="UP000824180"/>
    </source>
</evidence>
<name>A0A9E2KUS7_9LACO</name>
<evidence type="ECO:0000256" key="2">
    <source>
        <dbReference type="SAM" id="SignalP"/>
    </source>
</evidence>
<dbReference type="PROSITE" id="PS51257">
    <property type="entry name" value="PROKAR_LIPOPROTEIN"/>
    <property type="match status" value="1"/>
</dbReference>